<dbReference type="PANTHER" id="PTHR21363:SF0">
    <property type="entry name" value="PREPHENATE DEHYDROGENASE [NADP(+)]"/>
    <property type="match status" value="1"/>
</dbReference>
<dbReference type="Gene3D" id="3.40.50.720">
    <property type="entry name" value="NAD(P)-binding Rossmann-like Domain"/>
    <property type="match status" value="1"/>
</dbReference>
<feature type="domain" description="Prephenate/arogenate dehydrogenase" evidence="2">
    <location>
        <begin position="7"/>
        <end position="289"/>
    </location>
</feature>
<evidence type="ECO:0000259" key="2">
    <source>
        <dbReference type="PROSITE" id="PS51176"/>
    </source>
</evidence>
<accession>A0A9Q3HBB2</accession>
<keyword evidence="4" id="KW-1185">Reference proteome</keyword>
<gene>
    <name evidence="3" type="ORF">O181_035580</name>
</gene>
<dbReference type="InterPro" id="IPR036291">
    <property type="entry name" value="NAD(P)-bd_dom_sf"/>
</dbReference>
<keyword evidence="1" id="KW-0560">Oxidoreductase</keyword>
<dbReference type="SUPFAM" id="SSF48179">
    <property type="entry name" value="6-phosphogluconate dehydrogenase C-terminal domain-like"/>
    <property type="match status" value="2"/>
</dbReference>
<evidence type="ECO:0000256" key="1">
    <source>
        <dbReference type="ARBA" id="ARBA00023002"/>
    </source>
</evidence>
<organism evidence="3 4">
    <name type="scientific">Austropuccinia psidii MF-1</name>
    <dbReference type="NCBI Taxonomy" id="1389203"/>
    <lineage>
        <taxon>Eukaryota</taxon>
        <taxon>Fungi</taxon>
        <taxon>Dikarya</taxon>
        <taxon>Basidiomycota</taxon>
        <taxon>Pucciniomycotina</taxon>
        <taxon>Pucciniomycetes</taxon>
        <taxon>Pucciniales</taxon>
        <taxon>Sphaerophragmiaceae</taxon>
        <taxon>Austropuccinia</taxon>
    </lineage>
</organism>
<sequence>MSLLAKPVVGLIGMGEMGRMLAEKLAEGDRCRLLVCDLPERYEQLKGDYKDHANIQVLRNGHLVSRSADFILYCVETEYLEAVVEKYGPSTKVGAIVSTQASVKAPEQQAFEKYLPDDVKICSIHSLHGPSILPQGQVMIIIPFRCSTVEKEWVMKILSPLGSRYVELSYEEHDVLMANTQACTHAAFLSMGTAWAALGRFPWELGRYIGGIEVAKINITFRIYSSKWHVYAGLAILNPIAKVQIHQFARSATELFVLMTSNDEEGLRKRVYAGRDHVFGPPAAPKTVNSPIFLSDEMFSKFSIGEPESGPSPPNSHLTILAIVDCWRELGLNPLMQLKLAATPIFQLWFSLIYHLFHSPERLEKAIVAAVRNLDYRADDCEFVMAARGWSQCIGYGDFQLYRRRFEETSEFFKPRFQEVRAKGDAMIKHILQKIPNS</sequence>
<dbReference type="OrthoDB" id="5399569at2759"/>
<dbReference type="AlphaFoldDB" id="A0A9Q3HBB2"/>
<dbReference type="Pfam" id="PF03807">
    <property type="entry name" value="F420_oxidored"/>
    <property type="match status" value="1"/>
</dbReference>
<dbReference type="EMBL" id="AVOT02013327">
    <property type="protein sequence ID" value="MBW0495865.1"/>
    <property type="molecule type" value="Genomic_DNA"/>
</dbReference>
<evidence type="ECO:0000313" key="3">
    <source>
        <dbReference type="EMBL" id="MBW0495865.1"/>
    </source>
</evidence>
<dbReference type="GO" id="GO:0006571">
    <property type="term" value="P:tyrosine biosynthetic process"/>
    <property type="evidence" value="ECO:0007669"/>
    <property type="project" value="InterPro"/>
</dbReference>
<dbReference type="PROSITE" id="PS51176">
    <property type="entry name" value="PDH_ADH"/>
    <property type="match status" value="1"/>
</dbReference>
<dbReference type="GO" id="GO:0070403">
    <property type="term" value="F:NAD+ binding"/>
    <property type="evidence" value="ECO:0007669"/>
    <property type="project" value="TreeGrafter"/>
</dbReference>
<name>A0A9Q3HBB2_9BASI</name>
<dbReference type="SUPFAM" id="SSF51735">
    <property type="entry name" value="NAD(P)-binding Rossmann-fold domains"/>
    <property type="match status" value="1"/>
</dbReference>
<dbReference type="InterPro" id="IPR028939">
    <property type="entry name" value="P5C_Rdtase_cat_N"/>
</dbReference>
<comment type="caution">
    <text evidence="3">The sequence shown here is derived from an EMBL/GenBank/DDBJ whole genome shotgun (WGS) entry which is preliminary data.</text>
</comment>
<protein>
    <recommendedName>
        <fullName evidence="2">Prephenate/arogenate dehydrogenase domain-containing protein</fullName>
    </recommendedName>
</protein>
<proteinExistence type="predicted"/>
<dbReference type="PANTHER" id="PTHR21363">
    <property type="entry name" value="PREPHENATE DEHYDROGENASE"/>
    <property type="match status" value="1"/>
</dbReference>
<dbReference type="InterPro" id="IPR003099">
    <property type="entry name" value="Prephen_DH"/>
</dbReference>
<reference evidence="3" key="1">
    <citation type="submission" date="2021-03" db="EMBL/GenBank/DDBJ databases">
        <title>Draft genome sequence of rust myrtle Austropuccinia psidii MF-1, a brazilian biotype.</title>
        <authorList>
            <person name="Quecine M.C."/>
            <person name="Pachon D.M.R."/>
            <person name="Bonatelli M.L."/>
            <person name="Correr F.H."/>
            <person name="Franceschini L.M."/>
            <person name="Leite T.F."/>
            <person name="Margarido G.R.A."/>
            <person name="Almeida C.A."/>
            <person name="Ferrarezi J.A."/>
            <person name="Labate C.A."/>
        </authorList>
    </citation>
    <scope>NUCLEOTIDE SEQUENCE</scope>
    <source>
        <strain evidence="3">MF-1</strain>
    </source>
</reference>
<dbReference type="Gene3D" id="1.10.3660.10">
    <property type="entry name" value="6-phosphogluconate dehydrogenase C-terminal like domain"/>
    <property type="match status" value="2"/>
</dbReference>
<dbReference type="InterPro" id="IPR050812">
    <property type="entry name" value="Preph/Arog_dehydrog"/>
</dbReference>
<dbReference type="InterPro" id="IPR008927">
    <property type="entry name" value="6-PGluconate_DH-like_C_sf"/>
</dbReference>
<evidence type="ECO:0000313" key="4">
    <source>
        <dbReference type="Proteomes" id="UP000765509"/>
    </source>
</evidence>
<dbReference type="GO" id="GO:0008977">
    <property type="term" value="F:prephenate dehydrogenase (NAD+) activity"/>
    <property type="evidence" value="ECO:0007669"/>
    <property type="project" value="InterPro"/>
</dbReference>
<dbReference type="GO" id="GO:0004665">
    <property type="term" value="F:prephenate dehydrogenase (NADP+) activity"/>
    <property type="evidence" value="ECO:0007669"/>
    <property type="project" value="InterPro"/>
</dbReference>
<dbReference type="Proteomes" id="UP000765509">
    <property type="component" value="Unassembled WGS sequence"/>
</dbReference>